<evidence type="ECO:0000256" key="3">
    <source>
        <dbReference type="ARBA" id="ARBA00022692"/>
    </source>
</evidence>
<dbReference type="InterPro" id="IPR018076">
    <property type="entry name" value="T2SS_GspF_dom"/>
</dbReference>
<feature type="domain" description="Type II secretion system protein GspF" evidence="7">
    <location>
        <begin position="143"/>
        <end position="270"/>
    </location>
</feature>
<reference evidence="8 9" key="1">
    <citation type="submission" date="2006-03" db="EMBL/GenBank/DDBJ databases">
        <authorList>
            <person name="Bartlett D.H."/>
            <person name="Valle G."/>
            <person name="Lauro F.M."/>
            <person name="Vezzi A."/>
            <person name="Simonato F."/>
            <person name="Eloe E."/>
            <person name="Vitulo N."/>
            <person name="Stratton T.K."/>
            <person name="D'angelo M."/>
            <person name="Ferriera S."/>
            <person name="Johnson J."/>
            <person name="Kravitz S."/>
            <person name="Beeson K."/>
            <person name="Sutton G."/>
            <person name="Rogers Y."/>
            <person name="Friedman R."/>
            <person name="Frazier M."/>
            <person name="Venter J.C."/>
        </authorList>
    </citation>
    <scope>NUCLEOTIDE SEQUENCE [LARGE SCALE GENOMIC DNA]</scope>
    <source>
        <strain evidence="8 9">3TCK</strain>
    </source>
</reference>
<comment type="caution">
    <text evidence="8">The sequence shown here is derived from an EMBL/GenBank/DDBJ whole genome shotgun (WGS) entry which is preliminary data.</text>
</comment>
<keyword evidence="5 6" id="KW-0472">Membrane</keyword>
<evidence type="ECO:0000256" key="2">
    <source>
        <dbReference type="ARBA" id="ARBA00022475"/>
    </source>
</evidence>
<accession>Q1Z422</accession>
<feature type="transmembrane region" description="Helical" evidence="6">
    <location>
        <begin position="255"/>
        <end position="275"/>
    </location>
</feature>
<evidence type="ECO:0000256" key="4">
    <source>
        <dbReference type="ARBA" id="ARBA00022989"/>
    </source>
</evidence>
<evidence type="ECO:0000313" key="9">
    <source>
        <dbReference type="Proteomes" id="UP000003789"/>
    </source>
</evidence>
<dbReference type="Proteomes" id="UP000003789">
    <property type="component" value="Unassembled WGS sequence"/>
</dbReference>
<protein>
    <submittedName>
        <fullName evidence="8">Hypothetical Flp pilus assembly protein TadC</fullName>
    </submittedName>
</protein>
<dbReference type="PANTHER" id="PTHR35007">
    <property type="entry name" value="INTEGRAL MEMBRANE PROTEIN-RELATED"/>
    <property type="match status" value="1"/>
</dbReference>
<dbReference type="GO" id="GO:0005886">
    <property type="term" value="C:plasma membrane"/>
    <property type="evidence" value="ECO:0007669"/>
    <property type="project" value="UniProtKB-SubCell"/>
</dbReference>
<keyword evidence="4 6" id="KW-1133">Transmembrane helix</keyword>
<dbReference type="Pfam" id="PF00482">
    <property type="entry name" value="T2SSF"/>
    <property type="match status" value="1"/>
</dbReference>
<keyword evidence="3 6" id="KW-0812">Transmembrane</keyword>
<organism evidence="8 9">
    <name type="scientific">Photobacterium profundum 3TCK</name>
    <dbReference type="NCBI Taxonomy" id="314280"/>
    <lineage>
        <taxon>Bacteria</taxon>
        <taxon>Pseudomonadati</taxon>
        <taxon>Pseudomonadota</taxon>
        <taxon>Gammaproteobacteria</taxon>
        <taxon>Vibrionales</taxon>
        <taxon>Vibrionaceae</taxon>
        <taxon>Photobacterium</taxon>
    </lineage>
</organism>
<keyword evidence="2" id="KW-1003">Cell membrane</keyword>
<dbReference type="OrthoDB" id="9810662at2"/>
<dbReference type="HOGENOM" id="CLU_056917_3_0_6"/>
<evidence type="ECO:0000259" key="7">
    <source>
        <dbReference type="Pfam" id="PF00482"/>
    </source>
</evidence>
<dbReference type="RefSeq" id="WP_006233124.1">
    <property type="nucleotide sequence ID" value="NZ_CH724136.1"/>
</dbReference>
<gene>
    <name evidence="8" type="ORF">P3TCK_27779</name>
</gene>
<evidence type="ECO:0000256" key="6">
    <source>
        <dbReference type="SAM" id="Phobius"/>
    </source>
</evidence>
<dbReference type="PANTHER" id="PTHR35007:SF2">
    <property type="entry name" value="PILUS ASSEMBLE PROTEIN"/>
    <property type="match status" value="1"/>
</dbReference>
<evidence type="ECO:0000256" key="5">
    <source>
        <dbReference type="ARBA" id="ARBA00023136"/>
    </source>
</evidence>
<dbReference type="AlphaFoldDB" id="Q1Z422"/>
<evidence type="ECO:0000256" key="1">
    <source>
        <dbReference type="ARBA" id="ARBA00004651"/>
    </source>
</evidence>
<sequence length="283" mass="31844">MIFIFISLFILSAVCAWKLSQWHTEQAKQAHVESYLSAKKDGRLTRLNRFITRLGRNHQQDLEQQFVDAGFYNTQFAKYYVPAKLTLVIFTCVVVIISDLSLMNKAAISAVAMITILLVPEMVLSMRKKALILKTSRQLPYMLDMMSVCVQTGMTIEAALTYLSIELEAFDKDLCFHIKKTADGARVKGLEKALIELSERIPTPDVRSFTLTLIQNLQYGTSIANVLSALAEDMRKMQVLTMEEKIGKLAAKMSVPLILLIMFPIVILILAPGMMQMTVDIGQ</sequence>
<evidence type="ECO:0000313" key="8">
    <source>
        <dbReference type="EMBL" id="EAS43280.1"/>
    </source>
</evidence>
<feature type="transmembrane region" description="Helical" evidence="6">
    <location>
        <begin position="87"/>
        <end position="119"/>
    </location>
</feature>
<comment type="subcellular location">
    <subcellularLocation>
        <location evidence="1">Cell membrane</location>
        <topology evidence="1">Multi-pass membrane protein</topology>
    </subcellularLocation>
</comment>
<name>Q1Z422_9GAMM</name>
<proteinExistence type="predicted"/>
<dbReference type="EMBL" id="AAPH01000012">
    <property type="protein sequence ID" value="EAS43280.1"/>
    <property type="molecule type" value="Genomic_DNA"/>
</dbReference>